<dbReference type="STRING" id="660122.C7YGU0"/>
<dbReference type="InterPro" id="IPR018368">
    <property type="entry name" value="ClpA/B_CS1"/>
</dbReference>
<dbReference type="OMA" id="VSKMMQG"/>
<dbReference type="InterPro" id="IPR028299">
    <property type="entry name" value="ClpA/B_CS2"/>
</dbReference>
<dbReference type="PROSITE" id="PS00871">
    <property type="entry name" value="CLPAB_2"/>
    <property type="match status" value="1"/>
</dbReference>
<dbReference type="Pfam" id="PF17871">
    <property type="entry name" value="AAA_lid_9"/>
    <property type="match status" value="1"/>
</dbReference>
<feature type="domain" description="AAA+ ATPase" evidence="9">
    <location>
        <begin position="514"/>
        <end position="654"/>
    </location>
</feature>
<dbReference type="SMART" id="SM01086">
    <property type="entry name" value="ClpB_D2-small"/>
    <property type="match status" value="1"/>
</dbReference>
<dbReference type="HOGENOM" id="CLU_005070_4_0_1"/>
<comment type="similarity">
    <text evidence="1 6">Belongs to the ClpA/ClpB family.</text>
</comment>
<evidence type="ECO:0000259" key="10">
    <source>
        <dbReference type="SMART" id="SM01086"/>
    </source>
</evidence>
<dbReference type="FunFam" id="3.40.50.300:FF:000010">
    <property type="entry name" value="Chaperone clpB 1, putative"/>
    <property type="match status" value="1"/>
</dbReference>
<dbReference type="GO" id="GO:0034605">
    <property type="term" value="P:cellular response to heat"/>
    <property type="evidence" value="ECO:0007669"/>
    <property type="project" value="EnsemblFungi"/>
</dbReference>
<dbReference type="VEuPathDB" id="FungiDB:NECHADRAFT_32069"/>
<dbReference type="Pfam" id="PF00004">
    <property type="entry name" value="AAA"/>
    <property type="match status" value="1"/>
</dbReference>
<keyword evidence="4 6" id="KW-0067">ATP-binding</keyword>
<feature type="coiled-coil region" evidence="7">
    <location>
        <begin position="327"/>
        <end position="407"/>
    </location>
</feature>
<name>C7YGU0_FUSV7</name>
<keyword evidence="5 6" id="KW-0143">Chaperone</keyword>
<dbReference type="OrthoDB" id="47330at2759"/>
<evidence type="ECO:0008006" key="13">
    <source>
        <dbReference type="Google" id="ProtNLM"/>
    </source>
</evidence>
<dbReference type="KEGG" id="nhe:NECHADRAFT_32069"/>
<feature type="domain" description="AAA+ ATPase" evidence="9">
    <location>
        <begin position="114"/>
        <end position="258"/>
    </location>
</feature>
<dbReference type="GO" id="GO:0016887">
    <property type="term" value="F:ATP hydrolysis activity"/>
    <property type="evidence" value="ECO:0007669"/>
    <property type="project" value="EnsemblFungi"/>
</dbReference>
<feature type="region of interest" description="Disordered" evidence="8">
    <location>
        <begin position="1"/>
        <end position="22"/>
    </location>
</feature>
<gene>
    <name evidence="11" type="ORF">NECHADRAFT_32069</name>
</gene>
<evidence type="ECO:0000256" key="6">
    <source>
        <dbReference type="RuleBase" id="RU004432"/>
    </source>
</evidence>
<dbReference type="SMART" id="SM00382">
    <property type="entry name" value="AAA"/>
    <property type="match status" value="2"/>
</dbReference>
<keyword evidence="7" id="KW-0175">Coiled coil</keyword>
<dbReference type="FunFam" id="3.40.50.300:FF:000120">
    <property type="entry name" value="ATP-dependent chaperone ClpB"/>
    <property type="match status" value="1"/>
</dbReference>
<dbReference type="FunFam" id="3.40.50.300:FF:000025">
    <property type="entry name" value="ATP-dependent Clp protease subunit"/>
    <property type="match status" value="1"/>
</dbReference>
<dbReference type="InterPro" id="IPR041546">
    <property type="entry name" value="ClpA/ClpB_AAA_lid"/>
</dbReference>
<proteinExistence type="inferred from homology"/>
<dbReference type="InterPro" id="IPR001270">
    <property type="entry name" value="ClpA/B"/>
</dbReference>
<dbReference type="FunCoup" id="C7YGU0">
    <property type="interactions" value="231"/>
</dbReference>
<dbReference type="SUPFAM" id="SSF52540">
    <property type="entry name" value="P-loop containing nucleoside triphosphate hydrolases"/>
    <property type="match status" value="2"/>
</dbReference>
<dbReference type="Pfam" id="PF07724">
    <property type="entry name" value="AAA_2"/>
    <property type="match status" value="1"/>
</dbReference>
<feature type="domain" description="Clp ATPase C-terminal" evidence="10">
    <location>
        <begin position="692"/>
        <end position="783"/>
    </location>
</feature>
<sequence length="797" mass="88682">MQARRQLITSTQRLAGAGARTRSTRPLTRVLAAQPLRPTPLRLIPSLAIRSYANGRPHPPGGTHRMNMGGEEEKPALEQFGIDLTARAKDGKLDPVIGRDAEIQRTIQILSRRTKNNPVLIGNAGTGKTAILEGLALRIVRGDVPESVKNKRVISLDLGSLIAGAKFRGDFEERLKKVLSEVEQAEGEVILFIDELHTLLGLGKAEGSIDASNLLKPALARGELQCCGATTLNEYRQIEKDVALARRFQPIIVSEPSVEDTISILRGIKDKYEVHHGVRITDGALVAAATLSNRYITDRFLPDKAIDLMDEAASHLKLQHESKPEDIMRLDHKIMTIQIELESLRKESDVASKERREKLEKDLAKYNEEISVLNSRWEKERAEIESVKKVQEDLDKARFELEQAQRENNFGRASELRFGVIPSLEQKLPQEGEPKESKAEDTLIHDSVTSDDIANVVSRITGIPVSKLTSGHIEKLVHMEDTLREAVKGQDEAIKAVSDAVRLQRAGLSGENRPLASFFFLGPTGVGKTELCKKLAAFLFSTESAVVRFDMSEFQEKHTISRLIGAPSGYVGYEDAGQLTEAVRRKPYAVLLFDEFEKAHRDISALLLQVLDEGYLTDAQGHKVDFKNTIIVLTSNLGADILVGQNHLHPYKETADGDIDPSVRKAVMDVVGSAYPPEFLNRIDSFIVFKRLALNAIRDIVDIRLKELQQRLDDRRIVLSVPNEVRDWLAERGYDPKYGARPLNRLITNEIGNHLADQIIKGQLKMGETAEVRIRDDKEGLEIDVKPKEEAAPAAAT</sequence>
<reference evidence="11 12" key="1">
    <citation type="journal article" date="2009" name="PLoS Genet.">
        <title>The genome of Nectria haematococca: contribution of supernumerary chromosomes to gene expansion.</title>
        <authorList>
            <person name="Coleman J.J."/>
            <person name="Rounsley S.D."/>
            <person name="Rodriguez-Carres M."/>
            <person name="Kuo A."/>
            <person name="Wasmann C.C."/>
            <person name="Grimwood J."/>
            <person name="Schmutz J."/>
            <person name="Taga M."/>
            <person name="White G.J."/>
            <person name="Zhou S."/>
            <person name="Schwartz D.C."/>
            <person name="Freitag M."/>
            <person name="Ma L.J."/>
            <person name="Danchin E.G."/>
            <person name="Henrissat B."/>
            <person name="Coutinho P.M."/>
            <person name="Nelson D.R."/>
            <person name="Straney D."/>
            <person name="Napoli C.A."/>
            <person name="Barker B.M."/>
            <person name="Gribskov M."/>
            <person name="Rep M."/>
            <person name="Kroken S."/>
            <person name="Molnar I."/>
            <person name="Rensing C."/>
            <person name="Kennell J.C."/>
            <person name="Zamora J."/>
            <person name="Farman M.L."/>
            <person name="Selker E.U."/>
            <person name="Salamov A."/>
            <person name="Shapiro H."/>
            <person name="Pangilinan J."/>
            <person name="Lindquist E."/>
            <person name="Lamers C."/>
            <person name="Grigoriev I.V."/>
            <person name="Geiser D.M."/>
            <person name="Covert S.F."/>
            <person name="Temporini E."/>
            <person name="Vanetten H.D."/>
        </authorList>
    </citation>
    <scope>NUCLEOTIDE SEQUENCE [LARGE SCALE GENOMIC DNA]</scope>
    <source>
        <strain evidence="12">ATCC MYA-4622 / CBS 123669 / FGSC 9596 / NRRL 45880 / 77-13-4</strain>
    </source>
</reference>
<dbReference type="GO" id="GO:0050821">
    <property type="term" value="P:protein stabilization"/>
    <property type="evidence" value="ECO:0007669"/>
    <property type="project" value="EnsemblFungi"/>
</dbReference>
<evidence type="ECO:0000313" key="11">
    <source>
        <dbReference type="EMBL" id="EEU47800.1"/>
    </source>
</evidence>
<dbReference type="PANTHER" id="PTHR11638:SF176">
    <property type="entry name" value="HEAT SHOCK PROTEIN 78, MITOCHONDRIAL"/>
    <property type="match status" value="1"/>
</dbReference>
<dbReference type="FunFam" id="1.10.8.60:FF:000017">
    <property type="entry name" value="ATP-dependent chaperone ClpB"/>
    <property type="match status" value="1"/>
</dbReference>
<dbReference type="InterPro" id="IPR050130">
    <property type="entry name" value="ClpA_ClpB"/>
</dbReference>
<dbReference type="CDD" id="cd00009">
    <property type="entry name" value="AAA"/>
    <property type="match status" value="1"/>
</dbReference>
<dbReference type="Pfam" id="PF10431">
    <property type="entry name" value="ClpB_D2-small"/>
    <property type="match status" value="1"/>
</dbReference>
<dbReference type="Gene3D" id="3.40.50.300">
    <property type="entry name" value="P-loop containing nucleotide triphosphate hydrolases"/>
    <property type="match status" value="3"/>
</dbReference>
<dbReference type="InterPro" id="IPR003593">
    <property type="entry name" value="AAA+_ATPase"/>
</dbReference>
<organism evidence="11 12">
    <name type="scientific">Fusarium vanettenii (strain ATCC MYA-4622 / CBS 123669 / FGSC 9596 / NRRL 45880 / 77-13-4)</name>
    <name type="common">Fusarium solani subsp. pisi</name>
    <dbReference type="NCBI Taxonomy" id="660122"/>
    <lineage>
        <taxon>Eukaryota</taxon>
        <taxon>Fungi</taxon>
        <taxon>Dikarya</taxon>
        <taxon>Ascomycota</taxon>
        <taxon>Pezizomycotina</taxon>
        <taxon>Sordariomycetes</taxon>
        <taxon>Hypocreomycetidae</taxon>
        <taxon>Hypocreales</taxon>
        <taxon>Nectriaceae</taxon>
        <taxon>Fusarium</taxon>
        <taxon>Fusarium solani species complex</taxon>
        <taxon>Fusarium vanettenii</taxon>
    </lineage>
</organism>
<evidence type="ECO:0000256" key="1">
    <source>
        <dbReference type="ARBA" id="ARBA00008675"/>
    </source>
</evidence>
<dbReference type="GO" id="GO:0043335">
    <property type="term" value="P:protein unfolding"/>
    <property type="evidence" value="ECO:0007669"/>
    <property type="project" value="EnsemblFungi"/>
</dbReference>
<dbReference type="Gene3D" id="1.10.8.60">
    <property type="match status" value="1"/>
</dbReference>
<accession>C7YGU0</accession>
<dbReference type="GO" id="GO:0042026">
    <property type="term" value="P:protein refolding"/>
    <property type="evidence" value="ECO:0007669"/>
    <property type="project" value="EnsemblFungi"/>
</dbReference>
<dbReference type="PRINTS" id="PR00300">
    <property type="entry name" value="CLPPROTEASEA"/>
</dbReference>
<dbReference type="AlphaFoldDB" id="C7YGU0"/>
<dbReference type="InterPro" id="IPR003959">
    <property type="entry name" value="ATPase_AAA_core"/>
</dbReference>
<dbReference type="GO" id="GO:0005524">
    <property type="term" value="F:ATP binding"/>
    <property type="evidence" value="ECO:0007669"/>
    <property type="project" value="UniProtKB-KW"/>
</dbReference>
<evidence type="ECO:0000256" key="4">
    <source>
        <dbReference type="ARBA" id="ARBA00022840"/>
    </source>
</evidence>
<evidence type="ECO:0000313" key="12">
    <source>
        <dbReference type="Proteomes" id="UP000005206"/>
    </source>
</evidence>
<dbReference type="InParanoid" id="C7YGU0"/>
<evidence type="ECO:0000256" key="5">
    <source>
        <dbReference type="ARBA" id="ARBA00023186"/>
    </source>
</evidence>
<dbReference type="CDD" id="cd19499">
    <property type="entry name" value="RecA-like_ClpB_Hsp104-like"/>
    <property type="match status" value="1"/>
</dbReference>
<evidence type="ECO:0000256" key="2">
    <source>
        <dbReference type="ARBA" id="ARBA00022737"/>
    </source>
</evidence>
<dbReference type="PANTHER" id="PTHR11638">
    <property type="entry name" value="ATP-DEPENDENT CLP PROTEASE"/>
    <property type="match status" value="1"/>
</dbReference>
<dbReference type="eggNOG" id="KOG1051">
    <property type="taxonomic scope" value="Eukaryota"/>
</dbReference>
<evidence type="ECO:0000256" key="3">
    <source>
        <dbReference type="ARBA" id="ARBA00022741"/>
    </source>
</evidence>
<dbReference type="Proteomes" id="UP000005206">
    <property type="component" value="Chromosome 1"/>
</dbReference>
<dbReference type="GO" id="GO:0051787">
    <property type="term" value="F:misfolded protein binding"/>
    <property type="evidence" value="ECO:0007669"/>
    <property type="project" value="EnsemblFungi"/>
</dbReference>
<protein>
    <recommendedName>
        <fullName evidence="13">Heat shock protein 78, mitochondrial</fullName>
    </recommendedName>
</protein>
<dbReference type="InterPro" id="IPR019489">
    <property type="entry name" value="Clp_ATPase_C"/>
</dbReference>
<evidence type="ECO:0000259" key="9">
    <source>
        <dbReference type="SMART" id="SM00382"/>
    </source>
</evidence>
<keyword evidence="3 6" id="KW-0547">Nucleotide-binding</keyword>
<dbReference type="RefSeq" id="XP_003053513.1">
    <property type="nucleotide sequence ID" value="XM_003053467.1"/>
</dbReference>
<dbReference type="EMBL" id="GG698896">
    <property type="protein sequence ID" value="EEU47800.1"/>
    <property type="molecule type" value="Genomic_DNA"/>
</dbReference>
<dbReference type="GO" id="GO:0005759">
    <property type="term" value="C:mitochondrial matrix"/>
    <property type="evidence" value="ECO:0007669"/>
    <property type="project" value="EnsemblFungi"/>
</dbReference>
<evidence type="ECO:0000256" key="7">
    <source>
        <dbReference type="SAM" id="Coils"/>
    </source>
</evidence>
<keyword evidence="2" id="KW-0677">Repeat</keyword>
<dbReference type="GeneID" id="9664312"/>
<dbReference type="InterPro" id="IPR027417">
    <property type="entry name" value="P-loop_NTPase"/>
</dbReference>
<keyword evidence="12" id="KW-1185">Reference proteome</keyword>
<evidence type="ECO:0000256" key="8">
    <source>
        <dbReference type="SAM" id="MobiDB-lite"/>
    </source>
</evidence>
<dbReference type="PROSITE" id="PS00870">
    <property type="entry name" value="CLPAB_1"/>
    <property type="match status" value="1"/>
</dbReference>